<protein>
    <submittedName>
        <fullName evidence="4">Xanthine dehydrogenase accessory factor</fullName>
    </submittedName>
</protein>
<dbReference type="EMBL" id="FOFA01000007">
    <property type="protein sequence ID" value="SEQ93282.1"/>
    <property type="molecule type" value="Genomic_DNA"/>
</dbReference>
<proteinExistence type="predicted"/>
<evidence type="ECO:0000259" key="3">
    <source>
        <dbReference type="Pfam" id="PF13478"/>
    </source>
</evidence>
<evidence type="ECO:0000313" key="5">
    <source>
        <dbReference type="Proteomes" id="UP000198504"/>
    </source>
</evidence>
<dbReference type="OrthoDB" id="61481at2"/>
<dbReference type="AlphaFoldDB" id="A0A1H9K2C0"/>
<dbReference type="InterPro" id="IPR036291">
    <property type="entry name" value="NAD(P)-bd_dom_sf"/>
</dbReference>
<feature type="region of interest" description="Disordered" evidence="1">
    <location>
        <begin position="266"/>
        <end position="357"/>
    </location>
</feature>
<dbReference type="InterPro" id="IPR052698">
    <property type="entry name" value="MoCofactor_Util/Proc"/>
</dbReference>
<dbReference type="InterPro" id="IPR003777">
    <property type="entry name" value="XdhC_CoxI"/>
</dbReference>
<gene>
    <name evidence="4" type="ORF">SAMN05421756_10741</name>
</gene>
<dbReference type="RefSeq" id="WP_139209887.1">
    <property type="nucleotide sequence ID" value="NZ_FOFA01000007.1"/>
</dbReference>
<dbReference type="Gene3D" id="3.40.50.720">
    <property type="entry name" value="NAD(P)-binding Rossmann-like Domain"/>
    <property type="match status" value="1"/>
</dbReference>
<dbReference type="PANTHER" id="PTHR30388">
    <property type="entry name" value="ALDEHYDE OXIDOREDUCTASE MOLYBDENUM COFACTOR ASSEMBLY PROTEIN"/>
    <property type="match status" value="1"/>
</dbReference>
<evidence type="ECO:0000259" key="2">
    <source>
        <dbReference type="Pfam" id="PF02625"/>
    </source>
</evidence>
<dbReference type="SUPFAM" id="SSF51735">
    <property type="entry name" value="NAD(P)-binding Rossmann-fold domains"/>
    <property type="match status" value="1"/>
</dbReference>
<dbReference type="InterPro" id="IPR014308">
    <property type="entry name" value="Xanthine_DH_XdhC"/>
</dbReference>
<feature type="compositionally biased region" description="Polar residues" evidence="1">
    <location>
        <begin position="346"/>
        <end position="357"/>
    </location>
</feature>
<dbReference type="NCBIfam" id="TIGR02964">
    <property type="entry name" value="xanthine_xdhC"/>
    <property type="match status" value="1"/>
</dbReference>
<evidence type="ECO:0000313" key="4">
    <source>
        <dbReference type="EMBL" id="SEQ93282.1"/>
    </source>
</evidence>
<reference evidence="5" key="1">
    <citation type="submission" date="2016-10" db="EMBL/GenBank/DDBJ databases">
        <authorList>
            <person name="Varghese N."/>
            <person name="Submissions S."/>
        </authorList>
    </citation>
    <scope>NUCLEOTIDE SEQUENCE [LARGE SCALE GENOMIC DNA]</scope>
    <source>
        <strain evidence="5">CGMCC 4.6856</strain>
    </source>
</reference>
<organism evidence="4 5">
    <name type="scientific">Microlunatus flavus</name>
    <dbReference type="NCBI Taxonomy" id="1036181"/>
    <lineage>
        <taxon>Bacteria</taxon>
        <taxon>Bacillati</taxon>
        <taxon>Actinomycetota</taxon>
        <taxon>Actinomycetes</taxon>
        <taxon>Propionibacteriales</taxon>
        <taxon>Propionibacteriaceae</taxon>
        <taxon>Microlunatus</taxon>
    </lineage>
</organism>
<feature type="compositionally biased region" description="Polar residues" evidence="1">
    <location>
        <begin position="282"/>
        <end position="294"/>
    </location>
</feature>
<accession>A0A1H9K2C0</accession>
<dbReference type="Pfam" id="PF02625">
    <property type="entry name" value="XdhC_CoxI"/>
    <property type="match status" value="1"/>
</dbReference>
<dbReference type="PANTHER" id="PTHR30388:SF6">
    <property type="entry name" value="XANTHINE DEHYDROGENASE SUBUNIT A-RELATED"/>
    <property type="match status" value="1"/>
</dbReference>
<feature type="domain" description="XdhC- CoxI" evidence="2">
    <location>
        <begin position="12"/>
        <end position="71"/>
    </location>
</feature>
<dbReference type="Pfam" id="PF13478">
    <property type="entry name" value="XdhC_C"/>
    <property type="match status" value="1"/>
</dbReference>
<evidence type="ECO:0000256" key="1">
    <source>
        <dbReference type="SAM" id="MobiDB-lite"/>
    </source>
</evidence>
<dbReference type="Proteomes" id="UP000198504">
    <property type="component" value="Unassembled WGS sequence"/>
</dbReference>
<feature type="compositionally biased region" description="Basic and acidic residues" evidence="1">
    <location>
        <begin position="266"/>
        <end position="281"/>
    </location>
</feature>
<feature type="compositionally biased region" description="Basic and acidic residues" evidence="1">
    <location>
        <begin position="296"/>
        <end position="331"/>
    </location>
</feature>
<dbReference type="STRING" id="1036181.SAMN05421756_10741"/>
<name>A0A1H9K2C0_9ACTN</name>
<dbReference type="InterPro" id="IPR027051">
    <property type="entry name" value="XdhC_Rossmann_dom"/>
</dbReference>
<feature type="domain" description="XdhC Rossmann" evidence="3">
    <location>
        <begin position="110"/>
        <end position="258"/>
    </location>
</feature>
<keyword evidence="5" id="KW-1185">Reference proteome</keyword>
<sequence length="357" mass="37884">MTDWVGAVQQLRRDGEAGVLVTVTAVRGHAPRDAGAKMVVSTARTWGSVGGGNLEQTAVDRARELLVSEASTPETLEMRLNEHARTEHGRQCCGGEVTLLLEPLPVRPTVAIFGVGHVGYELARILSRLELSLHLVDSRTEELDPLRLADVTEGVADVTVHRRLVGETVLERLPRGAHVLVMTHDHAEDFALCDAALRLPGLGSVGLIGSSAKWARFRRNLLAEGHDEAALARITSPIGLPGITGKDPAVIAVSVAAALLQTLTADREERSLSSPKGRERSLSSPKGQDRSLSSPKGHERSLSSSKGHERSLSSSKGRERSLSSSKGRERSLSSSKGPEGVGVHPTTASHGSRGTGA</sequence>